<dbReference type="GO" id="GO:0046872">
    <property type="term" value="F:metal ion binding"/>
    <property type="evidence" value="ECO:0007669"/>
    <property type="project" value="UniProtKB-KW"/>
</dbReference>
<dbReference type="CDD" id="cd01715">
    <property type="entry name" value="ETF_alpha"/>
    <property type="match status" value="1"/>
</dbReference>
<dbReference type="GO" id="GO:0050660">
    <property type="term" value="F:flavin adenine dinucleotide binding"/>
    <property type="evidence" value="ECO:0007669"/>
    <property type="project" value="InterPro"/>
</dbReference>
<sequence length="414" mass="45165">MLKIDKETCTGCGICVDECPYDALRLKDNVAVVDMDKCTLCGVCVDVCPVDAIEIEAASSHGKMNLDEYEGVWVLAEQRENKLLDVSAELVSEARKLADKLDEDVSAVLVGEDVKDEAEELIAYGADHVYVIEDEELKDYRTESYAHVISELIEHYKPEIVLLGATHNGRDLGPRLSTRLQTGLTADCTQLDIDDEEGILLQTRPAFGGNLMATIICSNHRPQMSTVRPGVMEKAEPDYDRVGDVTEVQADLGEETESEVKRKIVEISSHLHDADIFTKIKDIVKEASASVNLEDADIIVSGGRGVGSPEGFAVIEELAEVLGGEVGASRAVVDEGWIDQEHQVGQTGKNVQPRLYIACGISGAIQHRAGMETSDYIIAINTDEEADIFNICDYGIVGDLHEIVPLLTEGFSQE</sequence>
<evidence type="ECO:0000259" key="10">
    <source>
        <dbReference type="PROSITE" id="PS51379"/>
    </source>
</evidence>
<evidence type="ECO:0000256" key="4">
    <source>
        <dbReference type="ARBA" id="ARBA00022723"/>
    </source>
</evidence>
<protein>
    <submittedName>
        <fullName evidence="11">Electron transfer flavoprotein alpha subunit</fullName>
    </submittedName>
</protein>
<dbReference type="PANTHER" id="PTHR43153">
    <property type="entry name" value="ELECTRON TRANSFER FLAVOPROTEIN ALPHA"/>
    <property type="match status" value="1"/>
</dbReference>
<dbReference type="Proteomes" id="UP000774000">
    <property type="component" value="Unassembled WGS sequence"/>
</dbReference>
<dbReference type="InterPro" id="IPR017896">
    <property type="entry name" value="4Fe4S_Fe-S-bd"/>
</dbReference>
<dbReference type="SMART" id="SM00893">
    <property type="entry name" value="ETF"/>
    <property type="match status" value="1"/>
</dbReference>
<evidence type="ECO:0000313" key="11">
    <source>
        <dbReference type="EMBL" id="MBM7556819.1"/>
    </source>
</evidence>
<dbReference type="RefSeq" id="WP_204701594.1">
    <property type="nucleotide sequence ID" value="NZ_JAFBDQ010000007.1"/>
</dbReference>
<evidence type="ECO:0000256" key="9">
    <source>
        <dbReference type="PIRSR" id="PIRSR000089-1"/>
    </source>
</evidence>
<evidence type="ECO:0000256" key="1">
    <source>
        <dbReference type="ARBA" id="ARBA00005817"/>
    </source>
</evidence>
<reference evidence="11" key="1">
    <citation type="submission" date="2021-01" db="EMBL/GenBank/DDBJ databases">
        <title>Genomic Encyclopedia of Type Strains, Phase IV (KMG-IV): sequencing the most valuable type-strain genomes for metagenomic binning, comparative biology and taxonomic classification.</title>
        <authorList>
            <person name="Goeker M."/>
        </authorList>
    </citation>
    <scope>NUCLEOTIDE SEQUENCE</scope>
    <source>
        <strain evidence="11">DSM 23230</strain>
    </source>
</reference>
<gene>
    <name evidence="11" type="ORF">JOC47_001670</name>
</gene>
<organism evidence="11 12">
    <name type="scientific">Halanaerobacter jeridensis</name>
    <dbReference type="NCBI Taxonomy" id="706427"/>
    <lineage>
        <taxon>Bacteria</taxon>
        <taxon>Bacillati</taxon>
        <taxon>Bacillota</taxon>
        <taxon>Clostridia</taxon>
        <taxon>Halanaerobiales</taxon>
        <taxon>Halobacteroidaceae</taxon>
        <taxon>Halanaerobacter</taxon>
    </lineage>
</organism>
<evidence type="ECO:0000313" key="12">
    <source>
        <dbReference type="Proteomes" id="UP000774000"/>
    </source>
</evidence>
<comment type="caution">
    <text evidence="11">The sequence shown here is derived from an EMBL/GenBank/DDBJ whole genome shotgun (WGS) entry which is preliminary data.</text>
</comment>
<dbReference type="PANTHER" id="PTHR43153:SF1">
    <property type="entry name" value="ELECTRON TRANSFER FLAVOPROTEIN SUBUNIT ALPHA, MITOCHONDRIAL"/>
    <property type="match status" value="1"/>
</dbReference>
<keyword evidence="5 9" id="KW-0274">FAD</keyword>
<evidence type="ECO:0000256" key="5">
    <source>
        <dbReference type="ARBA" id="ARBA00022827"/>
    </source>
</evidence>
<keyword evidence="12" id="KW-1185">Reference proteome</keyword>
<dbReference type="Gene3D" id="3.40.50.1220">
    <property type="entry name" value="TPP-binding domain"/>
    <property type="match status" value="1"/>
</dbReference>
<dbReference type="Pfam" id="PF13237">
    <property type="entry name" value="Fer4_10"/>
    <property type="match status" value="1"/>
</dbReference>
<dbReference type="InterPro" id="IPR001308">
    <property type="entry name" value="ETF_a/FixB"/>
</dbReference>
<dbReference type="InterPro" id="IPR029035">
    <property type="entry name" value="DHS-like_NAD/FAD-binding_dom"/>
</dbReference>
<dbReference type="PROSITE" id="PS00696">
    <property type="entry name" value="ETF_ALPHA"/>
    <property type="match status" value="1"/>
</dbReference>
<evidence type="ECO:0000256" key="2">
    <source>
        <dbReference type="ARBA" id="ARBA00022448"/>
    </source>
</evidence>
<keyword evidence="3" id="KW-0285">Flavoprotein</keyword>
<keyword evidence="7" id="KW-0408">Iron</keyword>
<comment type="similarity">
    <text evidence="1">Belongs to the ETF alpha-subunit/FixB family.</text>
</comment>
<feature type="domain" description="4Fe-4S ferredoxin-type" evidence="10">
    <location>
        <begin position="31"/>
        <end position="58"/>
    </location>
</feature>
<dbReference type="GO" id="GO:0009055">
    <property type="term" value="F:electron transfer activity"/>
    <property type="evidence" value="ECO:0007669"/>
    <property type="project" value="InterPro"/>
</dbReference>
<dbReference type="PROSITE" id="PS51379">
    <property type="entry name" value="4FE4S_FER_2"/>
    <property type="match status" value="2"/>
</dbReference>
<dbReference type="PROSITE" id="PS00198">
    <property type="entry name" value="4FE4S_FER_1"/>
    <property type="match status" value="1"/>
</dbReference>
<accession>A0A938XTW7</accession>
<comment type="cofactor">
    <cofactor evidence="9">
        <name>FAD</name>
        <dbReference type="ChEBI" id="CHEBI:57692"/>
    </cofactor>
    <text evidence="9">Binds 1 FAD per dimer.</text>
</comment>
<dbReference type="SUPFAM" id="SSF52467">
    <property type="entry name" value="DHS-like NAD/FAD-binding domain"/>
    <property type="match status" value="1"/>
</dbReference>
<name>A0A938XTW7_9FIRM</name>
<feature type="binding site" evidence="9">
    <location>
        <position position="381"/>
    </location>
    <ligand>
        <name>FAD</name>
        <dbReference type="ChEBI" id="CHEBI:57692"/>
    </ligand>
</feature>
<proteinExistence type="inferred from homology"/>
<feature type="binding site" evidence="9">
    <location>
        <begin position="343"/>
        <end position="347"/>
    </location>
    <ligand>
        <name>FAD</name>
        <dbReference type="ChEBI" id="CHEBI:57692"/>
    </ligand>
</feature>
<keyword evidence="2" id="KW-0813">Transport</keyword>
<dbReference type="InterPro" id="IPR018206">
    <property type="entry name" value="ETF_asu_C_CS"/>
</dbReference>
<dbReference type="SUPFAM" id="SSF54862">
    <property type="entry name" value="4Fe-4S ferredoxins"/>
    <property type="match status" value="1"/>
</dbReference>
<dbReference type="InterPro" id="IPR014729">
    <property type="entry name" value="Rossmann-like_a/b/a_fold"/>
</dbReference>
<dbReference type="Gene3D" id="3.40.50.620">
    <property type="entry name" value="HUPs"/>
    <property type="match status" value="1"/>
</dbReference>
<dbReference type="SUPFAM" id="SSF52402">
    <property type="entry name" value="Adenine nucleotide alpha hydrolases-like"/>
    <property type="match status" value="1"/>
</dbReference>
<keyword evidence="4" id="KW-0479">Metal-binding</keyword>
<keyword evidence="8" id="KW-0411">Iron-sulfur</keyword>
<dbReference type="InterPro" id="IPR014730">
    <property type="entry name" value="ETF_a/b_N"/>
</dbReference>
<dbReference type="CDD" id="cd10549">
    <property type="entry name" value="MtMvhB_like"/>
    <property type="match status" value="1"/>
</dbReference>
<dbReference type="Pfam" id="PF00766">
    <property type="entry name" value="ETF_alpha"/>
    <property type="match status" value="1"/>
</dbReference>
<feature type="binding site" evidence="9">
    <location>
        <begin position="329"/>
        <end position="330"/>
    </location>
    <ligand>
        <name>FAD</name>
        <dbReference type="ChEBI" id="CHEBI:57692"/>
    </ligand>
</feature>
<dbReference type="InterPro" id="IPR014731">
    <property type="entry name" value="ETF_asu_C"/>
</dbReference>
<dbReference type="PIRSF" id="PIRSF000089">
    <property type="entry name" value="Electra_flavoP_a"/>
    <property type="match status" value="1"/>
</dbReference>
<evidence type="ECO:0000256" key="8">
    <source>
        <dbReference type="ARBA" id="ARBA00023014"/>
    </source>
</evidence>
<feature type="domain" description="4Fe-4S ferredoxin-type" evidence="10">
    <location>
        <begin position="1"/>
        <end position="29"/>
    </location>
</feature>
<feature type="binding site" evidence="9">
    <location>
        <begin position="360"/>
        <end position="367"/>
    </location>
    <ligand>
        <name>FAD</name>
        <dbReference type="ChEBI" id="CHEBI:57692"/>
    </ligand>
</feature>
<feature type="binding site" evidence="9">
    <location>
        <position position="304"/>
    </location>
    <ligand>
        <name>FAD</name>
        <dbReference type="ChEBI" id="CHEBI:57692"/>
    </ligand>
</feature>
<dbReference type="EMBL" id="JAFBDQ010000007">
    <property type="protein sequence ID" value="MBM7556819.1"/>
    <property type="molecule type" value="Genomic_DNA"/>
</dbReference>
<keyword evidence="6" id="KW-0249">Electron transport</keyword>
<evidence type="ECO:0000256" key="6">
    <source>
        <dbReference type="ARBA" id="ARBA00022982"/>
    </source>
</evidence>
<dbReference type="Gene3D" id="3.30.70.20">
    <property type="match status" value="1"/>
</dbReference>
<dbReference type="GO" id="GO:0033539">
    <property type="term" value="P:fatty acid beta-oxidation using acyl-CoA dehydrogenase"/>
    <property type="evidence" value="ECO:0007669"/>
    <property type="project" value="TreeGrafter"/>
</dbReference>
<dbReference type="InterPro" id="IPR017900">
    <property type="entry name" value="4Fe4S_Fe_S_CS"/>
</dbReference>
<evidence type="ECO:0000256" key="3">
    <source>
        <dbReference type="ARBA" id="ARBA00022630"/>
    </source>
</evidence>
<evidence type="ECO:0000256" key="7">
    <source>
        <dbReference type="ARBA" id="ARBA00023004"/>
    </source>
</evidence>
<dbReference type="InterPro" id="IPR033947">
    <property type="entry name" value="ETF_alpha_N"/>
</dbReference>
<dbReference type="AlphaFoldDB" id="A0A938XTW7"/>
<dbReference type="Pfam" id="PF01012">
    <property type="entry name" value="ETF"/>
    <property type="match status" value="1"/>
</dbReference>
<dbReference type="GO" id="GO:0051536">
    <property type="term" value="F:iron-sulfur cluster binding"/>
    <property type="evidence" value="ECO:0007669"/>
    <property type="project" value="UniProtKB-KW"/>
</dbReference>